<dbReference type="EMBL" id="LT629772">
    <property type="protein sequence ID" value="SDS03437.1"/>
    <property type="molecule type" value="Genomic_DNA"/>
</dbReference>
<proteinExistence type="predicted"/>
<dbReference type="Gene3D" id="3.90.1200.10">
    <property type="match status" value="1"/>
</dbReference>
<dbReference type="InterPro" id="IPR011009">
    <property type="entry name" value="Kinase-like_dom_sf"/>
</dbReference>
<accession>A0A1H1NWW2</accession>
<evidence type="ECO:0000313" key="2">
    <source>
        <dbReference type="EMBL" id="SDS03437.1"/>
    </source>
</evidence>
<name>A0A1H1NWW2_9ACTN</name>
<dbReference type="AlphaFoldDB" id="A0A1H1NWW2"/>
<dbReference type="Pfam" id="PF01636">
    <property type="entry name" value="APH"/>
    <property type="match status" value="1"/>
</dbReference>
<organism evidence="2 3">
    <name type="scientific">Microlunatus soli</name>
    <dbReference type="NCBI Taxonomy" id="630515"/>
    <lineage>
        <taxon>Bacteria</taxon>
        <taxon>Bacillati</taxon>
        <taxon>Actinomycetota</taxon>
        <taxon>Actinomycetes</taxon>
        <taxon>Propionibacteriales</taxon>
        <taxon>Propionibacteriaceae</taxon>
        <taxon>Microlunatus</taxon>
    </lineage>
</organism>
<dbReference type="RefSeq" id="WP_091519865.1">
    <property type="nucleotide sequence ID" value="NZ_LT629772.1"/>
</dbReference>
<dbReference type="SUPFAM" id="SSF56112">
    <property type="entry name" value="Protein kinase-like (PK-like)"/>
    <property type="match status" value="1"/>
</dbReference>
<evidence type="ECO:0000313" key="3">
    <source>
        <dbReference type="Proteomes" id="UP000199103"/>
    </source>
</evidence>
<dbReference type="STRING" id="630515.SAMN04489812_0680"/>
<dbReference type="InterPro" id="IPR002575">
    <property type="entry name" value="Aminoglycoside_PTrfase"/>
</dbReference>
<keyword evidence="3" id="KW-1185">Reference proteome</keyword>
<gene>
    <name evidence="2" type="ORF">SAMN04489812_0680</name>
</gene>
<protein>
    <submittedName>
        <fullName evidence="2">Phosphotransferase enzyme family protein</fullName>
    </submittedName>
</protein>
<dbReference type="OrthoDB" id="7842280at2"/>
<evidence type="ECO:0000259" key="1">
    <source>
        <dbReference type="Pfam" id="PF01636"/>
    </source>
</evidence>
<dbReference type="GO" id="GO:0016740">
    <property type="term" value="F:transferase activity"/>
    <property type="evidence" value="ECO:0007669"/>
    <property type="project" value="UniProtKB-KW"/>
</dbReference>
<sequence>MTTIGSQGWARRLDAEGLRLRRSWPRSADRLLLELRDHDGRHIAGQWFADPHRAAAVAAATPGGRCDGGVVLQPSGADRRLPRLRSLLAASGNSLISHRPERRAVLRTDTGHLKVVRRSAHDATVRRARLAATLGLGAPAVLSADADTGSVATETLPGTPLTAMLAGAGAADACAAVGRRLAQLHRIAPGEIADADLGRHGPDEEIAVLRRWTELAAAYRLQPRPTELPTPPCPAALRLIHRDFHDGQVIMNGVVPGVLDFDLLALGDPALDLANFLAHLELRAHQGLLADLPAATAATLQGYRPDASVRSALPGYLATARLRLRAVYAFRDPELVS</sequence>
<dbReference type="Proteomes" id="UP000199103">
    <property type="component" value="Chromosome I"/>
</dbReference>
<keyword evidence="2" id="KW-0808">Transferase</keyword>
<feature type="domain" description="Aminoglycoside phosphotransferase" evidence="1">
    <location>
        <begin position="102"/>
        <end position="302"/>
    </location>
</feature>
<reference evidence="2 3" key="1">
    <citation type="submission" date="2016-10" db="EMBL/GenBank/DDBJ databases">
        <authorList>
            <person name="de Groot N.N."/>
        </authorList>
    </citation>
    <scope>NUCLEOTIDE SEQUENCE [LARGE SCALE GENOMIC DNA]</scope>
    <source>
        <strain evidence="2 3">DSM 21800</strain>
    </source>
</reference>